<proteinExistence type="predicted"/>
<dbReference type="EMBL" id="RCXO01000017">
    <property type="protein sequence ID" value="RYT79463.1"/>
    <property type="molecule type" value="Genomic_DNA"/>
</dbReference>
<keyword evidence="2" id="KW-1185">Reference proteome</keyword>
<reference evidence="1 2" key="1">
    <citation type="journal article" date="2019" name="Science, e1252229">
        <title>Invertible promoters mediate bacterial phase variation, antibiotic resistance, and host adaptation in the gut.</title>
        <authorList>
            <person name="Jiang X."/>
            <person name="Hall A.B."/>
            <person name="Arthur T.D."/>
            <person name="Plichta D.R."/>
            <person name="Covington C.T."/>
            <person name="Poyet M."/>
            <person name="Crothers J."/>
            <person name="Moses P.L."/>
            <person name="Tolonen A.C."/>
            <person name="Vlamakis H."/>
            <person name="Alm E.J."/>
            <person name="Xavier R.J."/>
        </authorList>
    </citation>
    <scope>NUCLEOTIDE SEQUENCE [LARGE SCALE GENOMIC DNA]</scope>
    <source>
        <strain evidence="2">bf_0095</strain>
    </source>
</reference>
<protein>
    <submittedName>
        <fullName evidence="1">6-bladed beta-propeller</fullName>
    </submittedName>
</protein>
<dbReference type="PROSITE" id="PS51257">
    <property type="entry name" value="PROKAR_LIPOPROTEIN"/>
    <property type="match status" value="1"/>
</dbReference>
<evidence type="ECO:0000313" key="1">
    <source>
        <dbReference type="EMBL" id="RYT79463.1"/>
    </source>
</evidence>
<organism evidence="1 2">
    <name type="scientific">Bacteroides intestinalis</name>
    <dbReference type="NCBI Taxonomy" id="329854"/>
    <lineage>
        <taxon>Bacteria</taxon>
        <taxon>Pseudomonadati</taxon>
        <taxon>Bacteroidota</taxon>
        <taxon>Bacteroidia</taxon>
        <taxon>Bacteroidales</taxon>
        <taxon>Bacteroidaceae</taxon>
        <taxon>Bacteroides</taxon>
    </lineage>
</organism>
<dbReference type="RefSeq" id="WP_130070092.1">
    <property type="nucleotide sequence ID" value="NZ_RCXO01000017.1"/>
</dbReference>
<sequence>MKYIPLLLICALISCTPGKKQQTSTTETNGVAVINLSENISDASSLPLSDAVAKVEFVCLEATNEALTAGIHLVQVTDHDIWIAHYKDNRILRFSRSGKFLNMVGNIGQGPGEYVTLGEFLIDENHKEVYIVGGGILVYDFEGNFKRNVIGYNHYNKFAAAYTQHVLFENNFFIAQNIALYRPVPKDSLWSFALVDSCFHLKKMFKNPVHKGREEGIIKNCAQMNYFANYWKEDLTNIDTYGSQLTLKYPDTDTIYRYDVAHESLSPQYSIFTKEEKGDYEQTHLWFRERKAFDYFSISSYYPSKDYVYLAGSKGDKVLTYCYNKQDGTVREQKRQGKIKERQVPWFNIPLRRIERPFVLDNDLLGGEFTVDYRSAGKYWIDVLEPFSEDNWIDIGRIKATKAKDEAKKKELVEALENVGEESNPIVLIATLK</sequence>
<dbReference type="Proteomes" id="UP000291191">
    <property type="component" value="Unassembled WGS sequence"/>
</dbReference>
<dbReference type="AlphaFoldDB" id="A0A4V1YV94"/>
<dbReference type="InterPro" id="IPR011042">
    <property type="entry name" value="6-blade_b-propeller_TolB-like"/>
</dbReference>
<name>A0A4V1YV94_9BACE</name>
<dbReference type="OrthoDB" id="1038153at2"/>
<gene>
    <name evidence="1" type="ORF">EAJ06_14190</name>
</gene>
<dbReference type="Pfam" id="PF17170">
    <property type="entry name" value="DUF5128"/>
    <property type="match status" value="1"/>
</dbReference>
<comment type="caution">
    <text evidence="1">The sequence shown here is derived from an EMBL/GenBank/DDBJ whole genome shotgun (WGS) entry which is preliminary data.</text>
</comment>
<accession>A0A4V1YV94</accession>
<dbReference type="Gene3D" id="2.120.10.30">
    <property type="entry name" value="TolB, C-terminal domain"/>
    <property type="match status" value="1"/>
</dbReference>
<evidence type="ECO:0000313" key="2">
    <source>
        <dbReference type="Proteomes" id="UP000291191"/>
    </source>
</evidence>